<evidence type="ECO:0000313" key="3">
    <source>
        <dbReference type="Proteomes" id="UP000252586"/>
    </source>
</evidence>
<protein>
    <submittedName>
        <fullName evidence="2">Acyl-CoA carboxylase epsilon subunit-like protein</fullName>
    </submittedName>
</protein>
<organism evidence="2 3">
    <name type="scientific">Nocardia puris</name>
    <dbReference type="NCBI Taxonomy" id="208602"/>
    <lineage>
        <taxon>Bacteria</taxon>
        <taxon>Bacillati</taxon>
        <taxon>Actinomycetota</taxon>
        <taxon>Actinomycetes</taxon>
        <taxon>Mycobacteriales</taxon>
        <taxon>Nocardiaceae</taxon>
        <taxon>Nocardia</taxon>
    </lineage>
</organism>
<feature type="region of interest" description="Disordered" evidence="1">
    <location>
        <begin position="73"/>
        <end position="110"/>
    </location>
</feature>
<dbReference type="RefSeq" id="WP_067510549.1">
    <property type="nucleotide sequence ID" value="NZ_CP107943.1"/>
</dbReference>
<dbReference type="InterPro" id="IPR032716">
    <property type="entry name" value="ACC_epsilon"/>
</dbReference>
<gene>
    <name evidence="2" type="ORF">DFR74_114112</name>
</gene>
<accession>A0A366D6B3</accession>
<feature type="compositionally biased region" description="Low complexity" evidence="1">
    <location>
        <begin position="73"/>
        <end position="84"/>
    </location>
</feature>
<dbReference type="Pfam" id="PF13822">
    <property type="entry name" value="ACC_epsilon"/>
    <property type="match status" value="1"/>
</dbReference>
<reference evidence="2 3" key="1">
    <citation type="submission" date="2018-06" db="EMBL/GenBank/DDBJ databases">
        <title>Genomic Encyclopedia of Type Strains, Phase IV (KMG-IV): sequencing the most valuable type-strain genomes for metagenomic binning, comparative biology and taxonomic classification.</title>
        <authorList>
            <person name="Goeker M."/>
        </authorList>
    </citation>
    <scope>NUCLEOTIDE SEQUENCE [LARGE SCALE GENOMIC DNA]</scope>
    <source>
        <strain evidence="2 3">DSM 44599</strain>
    </source>
</reference>
<evidence type="ECO:0000313" key="2">
    <source>
        <dbReference type="EMBL" id="RBO85570.1"/>
    </source>
</evidence>
<dbReference type="AlphaFoldDB" id="A0A366D6B3"/>
<dbReference type="GO" id="GO:0004658">
    <property type="term" value="F:propionyl-CoA carboxylase activity"/>
    <property type="evidence" value="ECO:0007669"/>
    <property type="project" value="InterPro"/>
</dbReference>
<keyword evidence="3" id="KW-1185">Reference proteome</keyword>
<dbReference type="OrthoDB" id="4377572at2"/>
<proteinExistence type="predicted"/>
<dbReference type="STRING" id="1210090.GCA_001613185_03820"/>
<dbReference type="GO" id="GO:0003989">
    <property type="term" value="F:acetyl-CoA carboxylase activity"/>
    <property type="evidence" value="ECO:0007669"/>
    <property type="project" value="InterPro"/>
</dbReference>
<evidence type="ECO:0000256" key="1">
    <source>
        <dbReference type="SAM" id="MobiDB-lite"/>
    </source>
</evidence>
<dbReference type="Proteomes" id="UP000252586">
    <property type="component" value="Unassembled WGS sequence"/>
</dbReference>
<dbReference type="EMBL" id="QNRE01000014">
    <property type="protein sequence ID" value="RBO85570.1"/>
    <property type="molecule type" value="Genomic_DNA"/>
</dbReference>
<sequence length="110" mass="11551">MTTVADEDVLTAAELDLTVEEIADEVEVEAPNAVQATPAAEPDGQPFLRIEKGAPNDLELAALVCVFSAAGQDAPPAPTGPADAWGRPTLMHRGSSPFSPYAFPQLSHLR</sequence>
<name>A0A366D6B3_9NOCA</name>
<comment type="caution">
    <text evidence="2">The sequence shown here is derived from an EMBL/GenBank/DDBJ whole genome shotgun (WGS) entry which is preliminary data.</text>
</comment>